<evidence type="ECO:0000256" key="1">
    <source>
        <dbReference type="SAM" id="Phobius"/>
    </source>
</evidence>
<keyword evidence="1" id="KW-0472">Membrane</keyword>
<protein>
    <submittedName>
        <fullName evidence="2">Uncharacterized protein</fullName>
    </submittedName>
</protein>
<dbReference type="AlphaFoldDB" id="A0A2A6RNV8"/>
<proteinExistence type="predicted"/>
<feature type="transmembrane region" description="Helical" evidence="1">
    <location>
        <begin position="50"/>
        <end position="68"/>
    </location>
</feature>
<organism evidence="2 3">
    <name type="scientific">Candidatus Viridilinea mediisalina</name>
    <dbReference type="NCBI Taxonomy" id="2024553"/>
    <lineage>
        <taxon>Bacteria</taxon>
        <taxon>Bacillati</taxon>
        <taxon>Chloroflexota</taxon>
        <taxon>Chloroflexia</taxon>
        <taxon>Chloroflexales</taxon>
        <taxon>Chloroflexineae</taxon>
        <taxon>Oscillochloridaceae</taxon>
        <taxon>Candidatus Viridilinea</taxon>
    </lineage>
</organism>
<sequence length="69" mass="7432">MEALMLTPGGLLLTAVVLAIVASSLRSLWQPRPTVIYMPLEHAHESRNSGCLPFLVLLGVILAALMGMF</sequence>
<keyword evidence="3" id="KW-1185">Reference proteome</keyword>
<dbReference type="RefSeq" id="WP_097642672.1">
    <property type="nucleotide sequence ID" value="NZ_NQWI01000008.1"/>
</dbReference>
<dbReference type="Proteomes" id="UP000220527">
    <property type="component" value="Unassembled WGS sequence"/>
</dbReference>
<reference evidence="3" key="1">
    <citation type="submission" date="2017-08" db="EMBL/GenBank/DDBJ databases">
        <authorList>
            <person name="Grouzdev D.S."/>
            <person name="Gaisin V.A."/>
            <person name="Rysina M.S."/>
            <person name="Gorlenko V.M."/>
        </authorList>
    </citation>
    <scope>NUCLEOTIDE SEQUENCE [LARGE SCALE GENOMIC DNA]</scope>
    <source>
        <strain evidence="3">Kir15-3F</strain>
    </source>
</reference>
<comment type="caution">
    <text evidence="2">The sequence shown here is derived from an EMBL/GenBank/DDBJ whole genome shotgun (WGS) entry which is preliminary data.</text>
</comment>
<gene>
    <name evidence="2" type="ORF">CJ255_03280</name>
</gene>
<name>A0A2A6RNV8_9CHLR</name>
<evidence type="ECO:0000313" key="2">
    <source>
        <dbReference type="EMBL" id="PDW04549.1"/>
    </source>
</evidence>
<keyword evidence="1" id="KW-0812">Transmembrane</keyword>
<dbReference type="EMBL" id="NQWI01000008">
    <property type="protein sequence ID" value="PDW04549.1"/>
    <property type="molecule type" value="Genomic_DNA"/>
</dbReference>
<accession>A0A2A6RNV8</accession>
<keyword evidence="1" id="KW-1133">Transmembrane helix</keyword>
<feature type="transmembrane region" description="Helical" evidence="1">
    <location>
        <begin position="6"/>
        <end position="29"/>
    </location>
</feature>
<evidence type="ECO:0000313" key="3">
    <source>
        <dbReference type="Proteomes" id="UP000220527"/>
    </source>
</evidence>